<evidence type="ECO:0000256" key="5">
    <source>
        <dbReference type="ARBA" id="ARBA00023125"/>
    </source>
</evidence>
<dbReference type="AlphaFoldDB" id="A0A975C336"/>
<keyword evidence="10" id="KW-1185">Reference proteome</keyword>
<dbReference type="Proteomes" id="UP000663918">
    <property type="component" value="Chromosome"/>
</dbReference>
<dbReference type="Pfam" id="PF21338">
    <property type="entry name" value="Top1B_N_bact"/>
    <property type="match status" value="1"/>
</dbReference>
<dbReference type="InterPro" id="IPR049331">
    <property type="entry name" value="Top1B_N_bact"/>
</dbReference>
<proteinExistence type="inferred from homology"/>
<name>A0A975C336_9CAUL</name>
<feature type="domain" description="DNA topoisomerase IB N-terminal" evidence="8">
    <location>
        <begin position="40"/>
        <end position="88"/>
    </location>
</feature>
<feature type="domain" description="DNA topoisomerase I catalytic core eukaryotic-type" evidence="7">
    <location>
        <begin position="104"/>
        <end position="315"/>
    </location>
</feature>
<dbReference type="InterPro" id="IPR001631">
    <property type="entry name" value="TopoI"/>
</dbReference>
<evidence type="ECO:0000256" key="6">
    <source>
        <dbReference type="ARBA" id="ARBA00023235"/>
    </source>
</evidence>
<evidence type="ECO:0000256" key="2">
    <source>
        <dbReference type="ARBA" id="ARBA00006645"/>
    </source>
</evidence>
<evidence type="ECO:0000259" key="8">
    <source>
        <dbReference type="Pfam" id="PF21338"/>
    </source>
</evidence>
<dbReference type="GO" id="GO:0003917">
    <property type="term" value="F:DNA topoisomerase type I (single strand cut, ATP-independent) activity"/>
    <property type="evidence" value="ECO:0007669"/>
    <property type="project" value="UniProtKB-EC"/>
</dbReference>
<evidence type="ECO:0000313" key="9">
    <source>
        <dbReference type="EMBL" id="QTC91967.1"/>
    </source>
</evidence>
<dbReference type="SUPFAM" id="SSF55869">
    <property type="entry name" value="DNA topoisomerase I domain"/>
    <property type="match status" value="1"/>
</dbReference>
<dbReference type="EMBL" id="CP062222">
    <property type="protein sequence ID" value="QTC91967.1"/>
    <property type="molecule type" value="Genomic_DNA"/>
</dbReference>
<keyword evidence="5" id="KW-0238">DNA-binding</keyword>
<evidence type="ECO:0000256" key="4">
    <source>
        <dbReference type="ARBA" id="ARBA00023029"/>
    </source>
</evidence>
<keyword evidence="6" id="KW-0413">Isomerase</keyword>
<comment type="catalytic activity">
    <reaction evidence="1">
        <text>ATP-independent breakage of single-stranded DNA, followed by passage and rejoining.</text>
        <dbReference type="EC" id="5.6.2.1"/>
    </reaction>
</comment>
<protein>
    <recommendedName>
        <fullName evidence="3">DNA topoisomerase</fullName>
        <ecNumber evidence="3">5.6.2.1</ecNumber>
    </recommendedName>
</protein>
<gene>
    <name evidence="9" type="ORF">IFJ75_03340</name>
</gene>
<dbReference type="Gene3D" id="3.30.66.10">
    <property type="entry name" value="DNA topoisomerase I domain"/>
    <property type="match status" value="1"/>
</dbReference>
<dbReference type="GO" id="GO:0003677">
    <property type="term" value="F:DNA binding"/>
    <property type="evidence" value="ECO:0007669"/>
    <property type="project" value="UniProtKB-KW"/>
</dbReference>
<dbReference type="InterPro" id="IPR011010">
    <property type="entry name" value="DNA_brk_join_enz"/>
</dbReference>
<dbReference type="Gene3D" id="1.10.132.120">
    <property type="match status" value="1"/>
</dbReference>
<evidence type="ECO:0000313" key="10">
    <source>
        <dbReference type="Proteomes" id="UP000663918"/>
    </source>
</evidence>
<dbReference type="KEGG" id="bgoe:IFJ75_03340"/>
<evidence type="ECO:0000256" key="1">
    <source>
        <dbReference type="ARBA" id="ARBA00000213"/>
    </source>
</evidence>
<reference evidence="9" key="1">
    <citation type="submission" date="2020-09" db="EMBL/GenBank/DDBJ databases">
        <title>Brevundimonas sp. LVF2 isolated from a puddle in Goettingen, Germany.</title>
        <authorList>
            <person name="Friedrich I."/>
            <person name="Klassen A."/>
            <person name="Hannes N."/>
            <person name="Schneider D."/>
            <person name="Hertel R."/>
            <person name="Daniel R."/>
        </authorList>
    </citation>
    <scope>NUCLEOTIDE SEQUENCE</scope>
    <source>
        <strain evidence="9">LVF2</strain>
    </source>
</reference>
<sequence>MPDGSISFIPAHELPHEVPKGLTYCSDENPGLSRSRSGTGFAYHDAKGALIRDKAVIDRIRHLAIPPAWNNVWICPRATGHIQATGRDVKGRKQYRYHPDWSTARSETKFDRLPAFARALPKLRKRVEADLGKRGASRTKVLATAVRLLEITLIRVGNAQYAKQNRSYGLTTLNKRHLEVDGAALTFEFRGKSGVDHKVSVRDRRLATVVRSLRELPGQHLFKYRSADGALCPITSDDVNAYIREAMGDGFSAKDFRTWAGTVSAARALRDMDPATSPTDAKRRINVCVKAVSGLLGNTPTVCRASYVHPAVFEAYVDGSLRKVLPGSQTAGFEKALVKLLTQA</sequence>
<dbReference type="InterPro" id="IPR014711">
    <property type="entry name" value="TopoI_cat_a-hlx-sub_euk"/>
</dbReference>
<evidence type="ECO:0000259" key="7">
    <source>
        <dbReference type="Pfam" id="PF01028"/>
    </source>
</evidence>
<keyword evidence="4" id="KW-0799">Topoisomerase</keyword>
<dbReference type="PROSITE" id="PS52038">
    <property type="entry name" value="TOPO_IB_2"/>
    <property type="match status" value="1"/>
</dbReference>
<comment type="similarity">
    <text evidence="2">Belongs to the type IB topoisomerase family.</text>
</comment>
<dbReference type="InterPro" id="IPR013500">
    <property type="entry name" value="TopoI_cat_euk"/>
</dbReference>
<accession>A0A975C336</accession>
<dbReference type="Gene3D" id="3.90.15.10">
    <property type="entry name" value="Topoisomerase I, Chain A, domain 3"/>
    <property type="match status" value="1"/>
</dbReference>
<dbReference type="PRINTS" id="PR00416">
    <property type="entry name" value="EUTPISMRASEI"/>
</dbReference>
<organism evidence="9 10">
    <name type="scientific">Brevundimonas goettingensis</name>
    <dbReference type="NCBI Taxonomy" id="2774190"/>
    <lineage>
        <taxon>Bacteria</taxon>
        <taxon>Pseudomonadati</taxon>
        <taxon>Pseudomonadota</taxon>
        <taxon>Alphaproteobacteria</taxon>
        <taxon>Caulobacterales</taxon>
        <taxon>Caulobacteraceae</taxon>
        <taxon>Brevundimonas</taxon>
    </lineage>
</organism>
<evidence type="ECO:0000256" key="3">
    <source>
        <dbReference type="ARBA" id="ARBA00012891"/>
    </source>
</evidence>
<dbReference type="SUPFAM" id="SSF56349">
    <property type="entry name" value="DNA breaking-rejoining enzymes"/>
    <property type="match status" value="1"/>
</dbReference>
<dbReference type="GO" id="GO:0006265">
    <property type="term" value="P:DNA topological change"/>
    <property type="evidence" value="ECO:0007669"/>
    <property type="project" value="InterPro"/>
</dbReference>
<dbReference type="Pfam" id="PF01028">
    <property type="entry name" value="Topoisom_I"/>
    <property type="match status" value="1"/>
</dbReference>
<dbReference type="InterPro" id="IPR035447">
    <property type="entry name" value="DNA_topo_I_N_sf"/>
</dbReference>
<dbReference type="RefSeq" id="WP_207871247.1">
    <property type="nucleotide sequence ID" value="NZ_CP062222.1"/>
</dbReference>
<dbReference type="EC" id="5.6.2.1" evidence="3"/>